<dbReference type="InterPro" id="IPR009080">
    <property type="entry name" value="tRNAsynth_Ia_anticodon-bd"/>
</dbReference>
<keyword evidence="4" id="KW-0479">Metal-binding</keyword>
<reference evidence="15" key="1">
    <citation type="submission" date="2022-05" db="EMBL/GenBank/DDBJ databases">
        <title>The Musa troglodytarum L. genome provides insights into the mechanism of non-climacteric behaviour and enrichment of carotenoids.</title>
        <authorList>
            <person name="Wang J."/>
        </authorList>
    </citation>
    <scope>NUCLEOTIDE SEQUENCE</scope>
    <source>
        <tissue evidence="15">Leaf</tissue>
    </source>
</reference>
<evidence type="ECO:0000313" key="15">
    <source>
        <dbReference type="EMBL" id="URE01128.1"/>
    </source>
</evidence>
<dbReference type="GO" id="GO:0006423">
    <property type="term" value="P:cysteinyl-tRNA aminoacylation"/>
    <property type="evidence" value="ECO:0007669"/>
    <property type="project" value="InterPro"/>
</dbReference>
<evidence type="ECO:0000256" key="6">
    <source>
        <dbReference type="ARBA" id="ARBA00022833"/>
    </source>
</evidence>
<sequence>MADRKGIPLLSLLRRAIQKVSFLLSFDATRWMASSLKRSPLVSRRLSLTARPSLLDCTDDGGYEAASSSSTLSRTVSLLSSPASRTTSPGSEASRSLSGASSGDDINQRADRFIENFYRQLRMERQVSLQLRYCRKKRLEEDALKFCIHGIPILIIDLIIKRANESGEDPLSLSHRFSEAFLQDVAELQCLPPTHEPRVSDHIEQIKDMITKIMKNGYGYTIEGDVYFSIDNFPDYCQLSGRKLDDNRAGGGGRVSVDLRKQNPADFALWKAAKPGEPSWDSPWGPGRPGWHIECSAMSAQYLGDAFDIHGGGKDLIFPHHENELAQSRAACPEHKVSYWMHNGFVNKDNQKMSKSDDNFFTIRDIIARYHPLALRFFLMRTHYRSDVNYSDRQLETASDRVFYIYQTLYECQQALSPFRQENIQGQVPVDVKELIDKFHSDFSASMSDDLHTAAVLDDLMEPLKAINSTLKKFKGKKQQRPLILTLLALEKKVNDVLGILGLLGRSCAEVLQRLKDKALWRAGLTEEQVLQLIEDRNLARKNKEYETSDKIRKELYDKGIALMDEPKGTVWRPCEPPE</sequence>
<evidence type="ECO:0000259" key="13">
    <source>
        <dbReference type="Pfam" id="PF01406"/>
    </source>
</evidence>
<dbReference type="GO" id="GO:0005524">
    <property type="term" value="F:ATP binding"/>
    <property type="evidence" value="ECO:0007669"/>
    <property type="project" value="UniProtKB-KW"/>
</dbReference>
<keyword evidence="9" id="KW-0030">Aminoacyl-tRNA synthetase</keyword>
<evidence type="ECO:0000256" key="3">
    <source>
        <dbReference type="ARBA" id="ARBA00022598"/>
    </source>
</evidence>
<dbReference type="Pfam" id="PF23493">
    <property type="entry name" value="CysS_C"/>
    <property type="match status" value="1"/>
</dbReference>
<dbReference type="HAMAP" id="MF_00041">
    <property type="entry name" value="Cys_tRNA_synth"/>
    <property type="match status" value="1"/>
</dbReference>
<protein>
    <recommendedName>
        <fullName evidence="2">cysteine--tRNA ligase</fullName>
        <ecNumber evidence="2">6.1.1.16</ecNumber>
    </recommendedName>
    <alternativeName>
        <fullName evidence="10">Cysteinyl-tRNA synthetase</fullName>
    </alternativeName>
</protein>
<dbReference type="PANTHER" id="PTHR10890:SF26">
    <property type="entry name" value="CYSTEINE--TRNA LIGASE 1, CYTOPLASMIC-RELATED"/>
    <property type="match status" value="1"/>
</dbReference>
<dbReference type="InterPro" id="IPR056411">
    <property type="entry name" value="CysS_C"/>
</dbReference>
<evidence type="ECO:0000256" key="9">
    <source>
        <dbReference type="ARBA" id="ARBA00023146"/>
    </source>
</evidence>
<evidence type="ECO:0000256" key="11">
    <source>
        <dbReference type="ARBA" id="ARBA00047398"/>
    </source>
</evidence>
<dbReference type="Gene3D" id="1.20.120.1910">
    <property type="entry name" value="Cysteine-tRNA ligase, C-terminal anti-codon recognition domain"/>
    <property type="match status" value="1"/>
</dbReference>
<keyword evidence="6" id="KW-0862">Zinc</keyword>
<dbReference type="InterPro" id="IPR024909">
    <property type="entry name" value="Cys-tRNA/MSH_ligase"/>
</dbReference>
<dbReference type="PANTHER" id="PTHR10890">
    <property type="entry name" value="CYSTEINYL-TRNA SYNTHETASE"/>
    <property type="match status" value="1"/>
</dbReference>
<dbReference type="FunFam" id="3.40.50.620:FF:000451">
    <property type="entry name" value="Cysteine-tRNA ligase-like protein"/>
    <property type="match status" value="1"/>
</dbReference>
<feature type="domain" description="Cysteinyl-tRNA ligase anticodon binding" evidence="14">
    <location>
        <begin position="528"/>
        <end position="573"/>
    </location>
</feature>
<dbReference type="EC" id="6.1.1.16" evidence="2"/>
<keyword evidence="8" id="KW-0648">Protein biosynthesis</keyword>
<dbReference type="NCBIfam" id="TIGR00435">
    <property type="entry name" value="cysS"/>
    <property type="match status" value="1"/>
</dbReference>
<comment type="cofactor">
    <cofactor evidence="1">
        <name>Zn(2+)</name>
        <dbReference type="ChEBI" id="CHEBI:29105"/>
    </cofactor>
</comment>
<dbReference type="InterPro" id="IPR008480">
    <property type="entry name" value="DUF761_pln"/>
</dbReference>
<feature type="domain" description="tRNA synthetases class I catalytic" evidence="13">
    <location>
        <begin position="156"/>
        <end position="398"/>
    </location>
</feature>
<evidence type="ECO:0000256" key="8">
    <source>
        <dbReference type="ARBA" id="ARBA00022917"/>
    </source>
</evidence>
<evidence type="ECO:0000259" key="14">
    <source>
        <dbReference type="Pfam" id="PF23493"/>
    </source>
</evidence>
<evidence type="ECO:0000256" key="12">
    <source>
        <dbReference type="SAM" id="MobiDB-lite"/>
    </source>
</evidence>
<keyword evidence="5" id="KW-0547">Nucleotide-binding</keyword>
<dbReference type="InterPro" id="IPR015803">
    <property type="entry name" value="Cys-tRNA-ligase"/>
</dbReference>
<dbReference type="GO" id="GO:0046872">
    <property type="term" value="F:metal ion binding"/>
    <property type="evidence" value="ECO:0007669"/>
    <property type="project" value="UniProtKB-KW"/>
</dbReference>
<keyword evidence="7" id="KW-0067">ATP-binding</keyword>
<dbReference type="GO" id="GO:0004817">
    <property type="term" value="F:cysteine-tRNA ligase activity"/>
    <property type="evidence" value="ECO:0007669"/>
    <property type="project" value="UniProtKB-EC"/>
</dbReference>
<evidence type="ECO:0000256" key="7">
    <source>
        <dbReference type="ARBA" id="ARBA00022840"/>
    </source>
</evidence>
<dbReference type="Pfam" id="PF01406">
    <property type="entry name" value="tRNA-synt_1e"/>
    <property type="match status" value="1"/>
</dbReference>
<dbReference type="SUPFAM" id="SSF52374">
    <property type="entry name" value="Nucleotidylyl transferase"/>
    <property type="match status" value="1"/>
</dbReference>
<evidence type="ECO:0000256" key="2">
    <source>
        <dbReference type="ARBA" id="ARBA00012832"/>
    </source>
</evidence>
<evidence type="ECO:0000256" key="5">
    <source>
        <dbReference type="ARBA" id="ARBA00022741"/>
    </source>
</evidence>
<evidence type="ECO:0000256" key="1">
    <source>
        <dbReference type="ARBA" id="ARBA00001947"/>
    </source>
</evidence>
<dbReference type="FunFam" id="1.20.120.1910:FF:000003">
    <property type="entry name" value="Cysteine--tRNA ligase CPS1, chloroplastic/mitochondrial"/>
    <property type="match status" value="1"/>
</dbReference>
<dbReference type="Proteomes" id="UP001055439">
    <property type="component" value="Chromosome 5"/>
</dbReference>
<accession>A0A9E7FWG0</accession>
<dbReference type="InterPro" id="IPR032678">
    <property type="entry name" value="tRNA-synt_1_cat_dom"/>
</dbReference>
<comment type="catalytic activity">
    <reaction evidence="11">
        <text>tRNA(Cys) + L-cysteine + ATP = L-cysteinyl-tRNA(Cys) + AMP + diphosphate</text>
        <dbReference type="Rhea" id="RHEA:17773"/>
        <dbReference type="Rhea" id="RHEA-COMP:9661"/>
        <dbReference type="Rhea" id="RHEA-COMP:9679"/>
        <dbReference type="ChEBI" id="CHEBI:30616"/>
        <dbReference type="ChEBI" id="CHEBI:33019"/>
        <dbReference type="ChEBI" id="CHEBI:35235"/>
        <dbReference type="ChEBI" id="CHEBI:78442"/>
        <dbReference type="ChEBI" id="CHEBI:78517"/>
        <dbReference type="ChEBI" id="CHEBI:456215"/>
        <dbReference type="EC" id="6.1.1.16"/>
    </reaction>
</comment>
<keyword evidence="16" id="KW-1185">Reference proteome</keyword>
<proteinExistence type="inferred from homology"/>
<keyword evidence="3" id="KW-0436">Ligase</keyword>
<dbReference type="InterPro" id="IPR014729">
    <property type="entry name" value="Rossmann-like_a/b/a_fold"/>
</dbReference>
<feature type="compositionally biased region" description="Low complexity" evidence="12">
    <location>
        <begin position="90"/>
        <end position="103"/>
    </location>
</feature>
<dbReference type="EMBL" id="CP097507">
    <property type="protein sequence ID" value="URE01128.1"/>
    <property type="molecule type" value="Genomic_DNA"/>
</dbReference>
<dbReference type="Gene3D" id="3.40.50.620">
    <property type="entry name" value="HUPs"/>
    <property type="match status" value="1"/>
</dbReference>
<organism evidence="15 16">
    <name type="scientific">Musa troglodytarum</name>
    <name type="common">fe'i banana</name>
    <dbReference type="NCBI Taxonomy" id="320322"/>
    <lineage>
        <taxon>Eukaryota</taxon>
        <taxon>Viridiplantae</taxon>
        <taxon>Streptophyta</taxon>
        <taxon>Embryophyta</taxon>
        <taxon>Tracheophyta</taxon>
        <taxon>Spermatophyta</taxon>
        <taxon>Magnoliopsida</taxon>
        <taxon>Liliopsida</taxon>
        <taxon>Zingiberales</taxon>
        <taxon>Musaceae</taxon>
        <taxon>Musa</taxon>
    </lineage>
</organism>
<evidence type="ECO:0000313" key="16">
    <source>
        <dbReference type="Proteomes" id="UP001055439"/>
    </source>
</evidence>
<gene>
    <name evidence="15" type="ORF">MUK42_02967</name>
</gene>
<evidence type="ECO:0000256" key="10">
    <source>
        <dbReference type="ARBA" id="ARBA00031499"/>
    </source>
</evidence>
<evidence type="ECO:0000256" key="4">
    <source>
        <dbReference type="ARBA" id="ARBA00022723"/>
    </source>
</evidence>
<dbReference type="OrthoDB" id="438179at2759"/>
<dbReference type="SUPFAM" id="SSF47323">
    <property type="entry name" value="Anticodon-binding domain of a subclass of class I aminoacyl-tRNA synthetases"/>
    <property type="match status" value="1"/>
</dbReference>
<dbReference type="GO" id="GO:0005737">
    <property type="term" value="C:cytoplasm"/>
    <property type="evidence" value="ECO:0007669"/>
    <property type="project" value="TreeGrafter"/>
</dbReference>
<name>A0A9E7FWG0_9LILI</name>
<dbReference type="PRINTS" id="PR00983">
    <property type="entry name" value="TRNASYNTHCYS"/>
</dbReference>
<dbReference type="Pfam" id="PF05553">
    <property type="entry name" value="DUF761"/>
    <property type="match status" value="1"/>
</dbReference>
<dbReference type="AlphaFoldDB" id="A0A9E7FWG0"/>
<feature type="region of interest" description="Disordered" evidence="12">
    <location>
        <begin position="79"/>
        <end position="104"/>
    </location>
</feature>